<evidence type="ECO:0000313" key="1">
    <source>
        <dbReference type="EMBL" id="CZS99316.1"/>
    </source>
</evidence>
<comment type="caution">
    <text evidence="1">The sequence shown here is derived from an EMBL/GenBank/DDBJ whole genome shotgun (WGS) entry which is preliminary data.</text>
</comment>
<dbReference type="AlphaFoldDB" id="A0A1E1KMR1"/>
<organism evidence="1 2">
    <name type="scientific">Rhynchosporium graminicola</name>
    <dbReference type="NCBI Taxonomy" id="2792576"/>
    <lineage>
        <taxon>Eukaryota</taxon>
        <taxon>Fungi</taxon>
        <taxon>Dikarya</taxon>
        <taxon>Ascomycota</taxon>
        <taxon>Pezizomycotina</taxon>
        <taxon>Leotiomycetes</taxon>
        <taxon>Helotiales</taxon>
        <taxon>Ploettnerulaceae</taxon>
        <taxon>Rhynchosporium</taxon>
    </lineage>
</organism>
<dbReference type="InParanoid" id="A0A1E1KMR1"/>
<sequence length="297" mass="34016">MAPNLFLCAKTAVTPWTWCSPPHTTKSHFYSGKEPVEGVYAISPNGKRYLVAVKSNHNKDIDGIFQIPNSTSNNKRRTSANVKVTQIESPTLSLQTSRKNDHSAKVNIIESTNRRVLKAFLTTTAGATNHRKSSFDQAAPHYARQTATQSITTQINEIKLDADYRFLFKPLRIEYNNIFSRWMFSSEIRGRSIVAPMCKSLTCMENDVRVCGKIVKRELFCLDDGVSWVVGNAERKMRYRDGEFLYVVDEKTGVIRRQSVQEVRDSRMVLWKRAGRILKFEGDQDYSPLLKYLDLVY</sequence>
<dbReference type="Proteomes" id="UP000178129">
    <property type="component" value="Unassembled WGS sequence"/>
</dbReference>
<keyword evidence="2" id="KW-1185">Reference proteome</keyword>
<proteinExistence type="predicted"/>
<accession>A0A1E1KMR1</accession>
<dbReference type="EMBL" id="FJUW01000016">
    <property type="protein sequence ID" value="CZS99316.1"/>
    <property type="molecule type" value="Genomic_DNA"/>
</dbReference>
<reference evidence="2" key="1">
    <citation type="submission" date="2016-03" db="EMBL/GenBank/DDBJ databases">
        <authorList>
            <person name="Ploux O."/>
        </authorList>
    </citation>
    <scope>NUCLEOTIDE SEQUENCE [LARGE SCALE GENOMIC DNA]</scope>
    <source>
        <strain evidence="2">UK7</strain>
    </source>
</reference>
<protein>
    <submittedName>
        <fullName evidence="1">Uncharacterized protein</fullName>
    </submittedName>
</protein>
<evidence type="ECO:0000313" key="2">
    <source>
        <dbReference type="Proteomes" id="UP000178129"/>
    </source>
</evidence>
<gene>
    <name evidence="1" type="ORF">RCO7_00581</name>
</gene>
<name>A0A1E1KMR1_9HELO</name>